<comment type="caution">
    <text evidence="4">The sequence shown here is derived from an EMBL/GenBank/DDBJ whole genome shotgun (WGS) entry which is preliminary data.</text>
</comment>
<dbReference type="InterPro" id="IPR016169">
    <property type="entry name" value="FAD-bd_PCMH_sub2"/>
</dbReference>
<proteinExistence type="predicted"/>
<name>A0A439D1E6_9PEZI</name>
<dbReference type="InterPro" id="IPR050416">
    <property type="entry name" value="FAD-linked_Oxidoreductase"/>
</dbReference>
<dbReference type="GO" id="GO:0016491">
    <property type="term" value="F:oxidoreductase activity"/>
    <property type="evidence" value="ECO:0007669"/>
    <property type="project" value="UniProtKB-KW"/>
</dbReference>
<evidence type="ECO:0000256" key="1">
    <source>
        <dbReference type="ARBA" id="ARBA00022630"/>
    </source>
</evidence>
<dbReference type="Gene3D" id="3.30.465.10">
    <property type="match status" value="1"/>
</dbReference>
<dbReference type="AlphaFoldDB" id="A0A439D1E6"/>
<gene>
    <name evidence="4" type="ORF">EKO27_g6822</name>
</gene>
<dbReference type="Gene3D" id="3.40.462.20">
    <property type="match status" value="1"/>
</dbReference>
<evidence type="ECO:0000313" key="5">
    <source>
        <dbReference type="Proteomes" id="UP000286045"/>
    </source>
</evidence>
<keyword evidence="1" id="KW-0285">Flavoprotein</keyword>
<protein>
    <recommendedName>
        <fullName evidence="6">Berberine/berberine-like domain-containing protein</fullName>
    </recommendedName>
</protein>
<evidence type="ECO:0000256" key="2">
    <source>
        <dbReference type="ARBA" id="ARBA00022827"/>
    </source>
</evidence>
<evidence type="ECO:0008006" key="6">
    <source>
        <dbReference type="Google" id="ProtNLM"/>
    </source>
</evidence>
<keyword evidence="2" id="KW-0274">FAD</keyword>
<keyword evidence="3" id="KW-0560">Oxidoreductase</keyword>
<accession>A0A439D1E6</accession>
<dbReference type="STRING" id="363999.A0A439D1E6"/>
<dbReference type="Proteomes" id="UP000286045">
    <property type="component" value="Unassembled WGS sequence"/>
</dbReference>
<organism evidence="4 5">
    <name type="scientific">Xylaria grammica</name>
    <dbReference type="NCBI Taxonomy" id="363999"/>
    <lineage>
        <taxon>Eukaryota</taxon>
        <taxon>Fungi</taxon>
        <taxon>Dikarya</taxon>
        <taxon>Ascomycota</taxon>
        <taxon>Pezizomycotina</taxon>
        <taxon>Sordariomycetes</taxon>
        <taxon>Xylariomycetidae</taxon>
        <taxon>Xylariales</taxon>
        <taxon>Xylariaceae</taxon>
        <taxon>Xylaria</taxon>
    </lineage>
</organism>
<keyword evidence="5" id="KW-1185">Reference proteome</keyword>
<evidence type="ECO:0000313" key="4">
    <source>
        <dbReference type="EMBL" id="RWA08283.1"/>
    </source>
</evidence>
<dbReference type="EMBL" id="RYZI01000208">
    <property type="protein sequence ID" value="RWA08283.1"/>
    <property type="molecule type" value="Genomic_DNA"/>
</dbReference>
<sequence length="298" mass="32701">MDLWLALRGGGNNFGIITSIRMRTFKQGPFYGGSLYYLGSKFPGQVEALVTELQKPDASDKTHLMVSMGWTSAFGTDPVCINQLYYNEAVENPSALEPFTPLDAQLPGLNTLRIHTLPEAAKEQAGEISLPPRSAYMNTHIKADISMLLIGADIFKAAIEPIKSCDGLICSYTLQPYPVSLLKSSASKGGNSLGLDPSLGPIVSIALLMYWKSAHDDEKVLGAFRAAIEQIDEKAKMNEKAIDFKFMNYSFNFQDPVGSYGPENTRRLQEASRKFDPEGVFQKGLPGGWKLFKSSVVT</sequence>
<reference evidence="4 5" key="1">
    <citation type="submission" date="2018-12" db="EMBL/GenBank/DDBJ databases">
        <title>Draft genome sequence of Xylaria grammica IHI A82.</title>
        <authorList>
            <person name="Buettner E."/>
            <person name="Kellner H."/>
        </authorList>
    </citation>
    <scope>NUCLEOTIDE SEQUENCE [LARGE SCALE GENOMIC DNA]</scope>
    <source>
        <strain evidence="4 5">IHI A82</strain>
    </source>
</reference>
<dbReference type="PANTHER" id="PTHR42973">
    <property type="entry name" value="BINDING OXIDOREDUCTASE, PUTATIVE (AFU_ORTHOLOGUE AFUA_1G17690)-RELATED"/>
    <property type="match status" value="1"/>
</dbReference>
<evidence type="ECO:0000256" key="3">
    <source>
        <dbReference type="ARBA" id="ARBA00023002"/>
    </source>
</evidence>
<dbReference type="PANTHER" id="PTHR42973:SF22">
    <property type="entry name" value="FAD-BINDING PCMH-TYPE DOMAIN-CONTAINING PROTEIN-RELATED"/>
    <property type="match status" value="1"/>
</dbReference>